<gene>
    <name evidence="1" type="ORF">C2845_PM01G44620</name>
</gene>
<reference evidence="2" key="1">
    <citation type="journal article" date="2019" name="Nat. Commun.">
        <title>The genome of broomcorn millet.</title>
        <authorList>
            <person name="Zou C."/>
            <person name="Miki D."/>
            <person name="Li D."/>
            <person name="Tang Q."/>
            <person name="Xiao L."/>
            <person name="Rajput S."/>
            <person name="Deng P."/>
            <person name="Jia W."/>
            <person name="Huang R."/>
            <person name="Zhang M."/>
            <person name="Sun Y."/>
            <person name="Hu J."/>
            <person name="Fu X."/>
            <person name="Schnable P.S."/>
            <person name="Li F."/>
            <person name="Zhang H."/>
            <person name="Feng B."/>
            <person name="Zhu X."/>
            <person name="Liu R."/>
            <person name="Schnable J.C."/>
            <person name="Zhu J.-K."/>
            <person name="Zhang H."/>
        </authorList>
    </citation>
    <scope>NUCLEOTIDE SEQUENCE [LARGE SCALE GENOMIC DNA]</scope>
</reference>
<dbReference type="OrthoDB" id="685425at2759"/>
<name>A0A3L6TLJ3_PANMI</name>
<keyword evidence="2" id="KW-1185">Reference proteome</keyword>
<dbReference type="EMBL" id="PQIB02000001">
    <property type="protein sequence ID" value="RLN41122.1"/>
    <property type="molecule type" value="Genomic_DNA"/>
</dbReference>
<sequence>MTSWRWRRSQIACCLPPWNLRSRVTDVTIKNLVSAGVLADGAGQASLKGEKIANPRPDEVIIFRDFFSTGLRFPLDPVVIQILEAFDIKFHQLMPNAFIRLGPYFWVSKTCQLQPTIEGCGFAHRVHFQRKTVLTPTEGKSADESIEAEAQYGCYNFTYRDVVFGHVGPNFVCFAMMDIASVERHAGYILGAEAPNEYRSVLRMLGGTRVNRVFQFFHLEAPARAASLKHHEAEERKKTKATLVAKTAEALGRNPTAALDKRKRGAEPKGSVKSKHPCLASVLAPSLPLRSCGASEDAGSVVVAPLWPRLCVLLFLRRCP</sequence>
<protein>
    <submittedName>
        <fullName evidence="1">Uncharacterized protein</fullName>
    </submittedName>
</protein>
<evidence type="ECO:0000313" key="2">
    <source>
        <dbReference type="Proteomes" id="UP000275267"/>
    </source>
</evidence>
<evidence type="ECO:0000313" key="1">
    <source>
        <dbReference type="EMBL" id="RLN41122.1"/>
    </source>
</evidence>
<dbReference type="AlphaFoldDB" id="A0A3L6TLJ3"/>
<organism evidence="1 2">
    <name type="scientific">Panicum miliaceum</name>
    <name type="common">Proso millet</name>
    <name type="synonym">Broomcorn millet</name>
    <dbReference type="NCBI Taxonomy" id="4540"/>
    <lineage>
        <taxon>Eukaryota</taxon>
        <taxon>Viridiplantae</taxon>
        <taxon>Streptophyta</taxon>
        <taxon>Embryophyta</taxon>
        <taxon>Tracheophyta</taxon>
        <taxon>Spermatophyta</taxon>
        <taxon>Magnoliopsida</taxon>
        <taxon>Liliopsida</taxon>
        <taxon>Poales</taxon>
        <taxon>Poaceae</taxon>
        <taxon>PACMAD clade</taxon>
        <taxon>Panicoideae</taxon>
        <taxon>Panicodae</taxon>
        <taxon>Paniceae</taxon>
        <taxon>Panicinae</taxon>
        <taxon>Panicum</taxon>
        <taxon>Panicum sect. Panicum</taxon>
    </lineage>
</organism>
<accession>A0A3L6TLJ3</accession>
<comment type="caution">
    <text evidence="1">The sequence shown here is derived from an EMBL/GenBank/DDBJ whole genome shotgun (WGS) entry which is preliminary data.</text>
</comment>
<proteinExistence type="predicted"/>
<dbReference type="Proteomes" id="UP000275267">
    <property type="component" value="Unassembled WGS sequence"/>
</dbReference>